<dbReference type="InterPro" id="IPR005829">
    <property type="entry name" value="Sugar_transporter_CS"/>
</dbReference>
<feature type="transmembrane region" description="Helical" evidence="5">
    <location>
        <begin position="155"/>
        <end position="174"/>
    </location>
</feature>
<dbReference type="GO" id="GO:0022857">
    <property type="term" value="F:transmembrane transporter activity"/>
    <property type="evidence" value="ECO:0007669"/>
    <property type="project" value="InterPro"/>
</dbReference>
<feature type="transmembrane region" description="Helical" evidence="5">
    <location>
        <begin position="497"/>
        <end position="516"/>
    </location>
</feature>
<dbReference type="AlphaFoldDB" id="A0A559M729"/>
<feature type="transmembrane region" description="Helical" evidence="5">
    <location>
        <begin position="243"/>
        <end position="263"/>
    </location>
</feature>
<feature type="domain" description="Major facilitator superfamily (MFS) profile" evidence="6">
    <location>
        <begin position="89"/>
        <end position="519"/>
    </location>
</feature>
<dbReference type="Pfam" id="PF07690">
    <property type="entry name" value="MFS_1"/>
    <property type="match status" value="1"/>
</dbReference>
<evidence type="ECO:0000313" key="7">
    <source>
        <dbReference type="EMBL" id="TVY88767.1"/>
    </source>
</evidence>
<feature type="transmembrane region" description="Helical" evidence="5">
    <location>
        <begin position="430"/>
        <end position="451"/>
    </location>
</feature>
<evidence type="ECO:0000313" key="8">
    <source>
        <dbReference type="Proteomes" id="UP000315522"/>
    </source>
</evidence>
<keyword evidence="4 5" id="KW-0472">Membrane</keyword>
<dbReference type="FunFam" id="1.20.1250.20:FF:000011">
    <property type="entry name" value="MFS multidrug transporter, putative"/>
    <property type="match status" value="1"/>
</dbReference>
<dbReference type="EMBL" id="QGML01001562">
    <property type="protein sequence ID" value="TVY88767.1"/>
    <property type="molecule type" value="Genomic_DNA"/>
</dbReference>
<dbReference type="InterPro" id="IPR011701">
    <property type="entry name" value="MFS"/>
</dbReference>
<name>A0A559M729_9HELO</name>
<keyword evidence="8" id="KW-1185">Reference proteome</keyword>
<feature type="transmembrane region" description="Helical" evidence="5">
    <location>
        <begin position="357"/>
        <end position="377"/>
    </location>
</feature>
<protein>
    <submittedName>
        <fullName evidence="7">Efflux pump</fullName>
    </submittedName>
</protein>
<dbReference type="PANTHER" id="PTHR23502:SF60">
    <property type="entry name" value="MAJOR FACILITATOR SUPERFAMILY (MFS) PROFILE DOMAIN-CONTAINING PROTEIN-RELATED"/>
    <property type="match status" value="1"/>
</dbReference>
<evidence type="ECO:0000256" key="2">
    <source>
        <dbReference type="ARBA" id="ARBA00022692"/>
    </source>
</evidence>
<feature type="transmembrane region" description="Helical" evidence="5">
    <location>
        <begin position="180"/>
        <end position="201"/>
    </location>
</feature>
<evidence type="ECO:0000256" key="5">
    <source>
        <dbReference type="SAM" id="Phobius"/>
    </source>
</evidence>
<dbReference type="GO" id="GO:0016020">
    <property type="term" value="C:membrane"/>
    <property type="evidence" value="ECO:0007669"/>
    <property type="project" value="UniProtKB-SubCell"/>
</dbReference>
<dbReference type="PROSITE" id="PS50850">
    <property type="entry name" value="MFS"/>
    <property type="match status" value="1"/>
</dbReference>
<comment type="caution">
    <text evidence="7">The sequence shown here is derived from an EMBL/GenBank/DDBJ whole genome shotgun (WGS) entry which is preliminary data.</text>
</comment>
<feature type="transmembrane region" description="Helical" evidence="5">
    <location>
        <begin position="123"/>
        <end position="143"/>
    </location>
</feature>
<sequence length="526" mass="57300">MAQVNTSTKPHAYKQEKILLDGASATHVPFNAVDEEKHACVAAGDSSTDGSVDEQANPLMLTHLAQVIYEGPEDKLNPQNWSLPLKWSVTILVSCGGFITMMSGSMLAPALPAISHDMGMSEATAQITLSVFVLSFAFGPMLLAPFAEVYGRRPVWILCGSFYSVWSIISGFSHNKGLLVASRLLAGFGGSVDFVMSYPVVDDIWSPEERGKACAMVSFLPLLGPAAGPLLGGIIAQTIGWRWIFWVTAIFSGCLMILGFFAFPETSAAKILGDKARKLSKATGQHYHTEYEGPNQKVTQKLWLSINRPARLLATQPILMVISLFLAYNFGILYFVLSTFSSLYTDVYHQTTLQSGLHYIALALGYLVANTIEAEVMDRIWAHLTEKAGGETAPEYRVPLMVPSGLLMPIGLFWYGWSAEAHIHWIMPDIGAAIFGCGFFLNTGLMLAYVLDSFGKYTASAMAASQLLRMIAGFAFPIFAPAMYTALGWGWANSTLALIALVFGSLAPIILWKFGAKIRAMGKPQW</sequence>
<evidence type="ECO:0000259" key="6">
    <source>
        <dbReference type="PROSITE" id="PS50850"/>
    </source>
</evidence>
<keyword evidence="2 5" id="KW-0812">Transmembrane</keyword>
<dbReference type="PANTHER" id="PTHR23502">
    <property type="entry name" value="MAJOR FACILITATOR SUPERFAMILY"/>
    <property type="match status" value="1"/>
</dbReference>
<dbReference type="GO" id="GO:0042908">
    <property type="term" value="P:xenobiotic transport"/>
    <property type="evidence" value="ECO:0007669"/>
    <property type="project" value="UniProtKB-ARBA"/>
</dbReference>
<feature type="transmembrane region" description="Helical" evidence="5">
    <location>
        <begin position="398"/>
        <end position="418"/>
    </location>
</feature>
<accession>A0A559M729</accession>
<feature type="transmembrane region" description="Helical" evidence="5">
    <location>
        <begin position="213"/>
        <end position="237"/>
    </location>
</feature>
<dbReference type="Gene3D" id="1.20.1250.20">
    <property type="entry name" value="MFS general substrate transporter like domains"/>
    <property type="match status" value="1"/>
</dbReference>
<reference evidence="7 8" key="1">
    <citation type="submission" date="2018-05" db="EMBL/GenBank/DDBJ databases">
        <title>Genome sequencing and assembly of the regulated plant pathogen Lachnellula willkommii and related sister species for the development of diagnostic species identification markers.</title>
        <authorList>
            <person name="Giroux E."/>
            <person name="Bilodeau G."/>
        </authorList>
    </citation>
    <scope>NUCLEOTIDE SEQUENCE [LARGE SCALE GENOMIC DNA]</scope>
    <source>
        <strain evidence="7 8">CBS 172.35</strain>
    </source>
</reference>
<organism evidence="7 8">
    <name type="scientific">Lachnellula willkommii</name>
    <dbReference type="NCBI Taxonomy" id="215461"/>
    <lineage>
        <taxon>Eukaryota</taxon>
        <taxon>Fungi</taxon>
        <taxon>Dikarya</taxon>
        <taxon>Ascomycota</taxon>
        <taxon>Pezizomycotina</taxon>
        <taxon>Leotiomycetes</taxon>
        <taxon>Helotiales</taxon>
        <taxon>Lachnaceae</taxon>
        <taxon>Lachnellula</taxon>
    </lineage>
</organism>
<dbReference type="CDD" id="cd17323">
    <property type="entry name" value="MFS_Tpo1_MDR_like"/>
    <property type="match status" value="1"/>
</dbReference>
<feature type="transmembrane region" description="Helical" evidence="5">
    <location>
        <begin position="471"/>
        <end position="491"/>
    </location>
</feature>
<dbReference type="PROSITE" id="PS00216">
    <property type="entry name" value="SUGAR_TRANSPORT_1"/>
    <property type="match status" value="1"/>
</dbReference>
<evidence type="ECO:0000256" key="4">
    <source>
        <dbReference type="ARBA" id="ARBA00023136"/>
    </source>
</evidence>
<comment type="subcellular location">
    <subcellularLocation>
        <location evidence="1">Membrane</location>
        <topology evidence="1">Multi-pass membrane protein</topology>
    </subcellularLocation>
</comment>
<dbReference type="InterPro" id="IPR020846">
    <property type="entry name" value="MFS_dom"/>
</dbReference>
<feature type="transmembrane region" description="Helical" evidence="5">
    <location>
        <begin position="318"/>
        <end position="337"/>
    </location>
</feature>
<proteinExistence type="predicted"/>
<dbReference type="SUPFAM" id="SSF103473">
    <property type="entry name" value="MFS general substrate transporter"/>
    <property type="match status" value="1"/>
</dbReference>
<evidence type="ECO:0000256" key="3">
    <source>
        <dbReference type="ARBA" id="ARBA00022989"/>
    </source>
</evidence>
<dbReference type="InterPro" id="IPR036259">
    <property type="entry name" value="MFS_trans_sf"/>
</dbReference>
<evidence type="ECO:0000256" key="1">
    <source>
        <dbReference type="ARBA" id="ARBA00004141"/>
    </source>
</evidence>
<keyword evidence="3 5" id="KW-1133">Transmembrane helix</keyword>
<dbReference type="Proteomes" id="UP000315522">
    <property type="component" value="Unassembled WGS sequence"/>
</dbReference>
<dbReference type="GO" id="GO:0140115">
    <property type="term" value="P:export across plasma membrane"/>
    <property type="evidence" value="ECO:0007669"/>
    <property type="project" value="UniProtKB-ARBA"/>
</dbReference>
<gene>
    <name evidence="7" type="primary">vrtL_0</name>
    <name evidence="7" type="ORF">LAWI1_G004618</name>
</gene>
<feature type="transmembrane region" description="Helical" evidence="5">
    <location>
        <begin position="89"/>
        <end position="111"/>
    </location>
</feature>